<dbReference type="InterPro" id="IPR003593">
    <property type="entry name" value="AAA+_ATPase"/>
</dbReference>
<dbReference type="InterPro" id="IPR027417">
    <property type="entry name" value="P-loop_NTPase"/>
</dbReference>
<reference evidence="2 3" key="1">
    <citation type="submission" date="2020-03" db="EMBL/GenBank/DDBJ databases">
        <title>A novel species.</title>
        <authorList>
            <person name="Gao J."/>
        </authorList>
    </citation>
    <scope>NUCLEOTIDE SEQUENCE [LARGE SCALE GENOMIC DNA]</scope>
    <source>
        <strain evidence="2 3">QMT-12</strain>
    </source>
</reference>
<sequence>MLTSSGTRWAPPYDEVRKNLQIRSKQVAPELQDQADQRFRTYMALFRGIGLLYEESGVLESTDIGKTLLAILNEQYQRIDDFSQQIYGTYRAQLAQMVAPSLARYQLANPLTRDPYPPGTNIRPLLAIWRTMRKLDNKLHWEEMGRCLTTCLKESEIDSAIERIANARTQAGYDPNDPAIMDQVLGPRRPDKGANQSDRLDTWFSRAAFKNLLLEYRDRPDGYRYLNPEFIPLIDETIEASSEPRLFEDRGEYVRWLGEAPEKPTLILAHSDNKFRNLIVEKCRRYGDRQIVALVGPAGTGKTRVAQEVAMALSEGDLTRILTVQFHAAFTYEEFVGGLAPSNGGGFEPSPGALVQINEAALASPDKTHVLIVDELSRADVANVLGELLTYIEYRNRPFLVPGLNQRVSIAPNLVIIATMNPSDRSVINMDDALVRRLRQIEIPPSRDALEAILTESGMENDLRSQVVRWFDGLPADAPFGHGLFVGMRDEHDLHDLWNESLRYFLRRGGITTYPNPEQIENGYVWRSPTYSATSEE</sequence>
<organism evidence="2 3">
    <name type="scientific">Streptomyces liangshanensis</name>
    <dbReference type="NCBI Taxonomy" id="2717324"/>
    <lineage>
        <taxon>Bacteria</taxon>
        <taxon>Bacillati</taxon>
        <taxon>Actinomycetota</taxon>
        <taxon>Actinomycetes</taxon>
        <taxon>Kitasatosporales</taxon>
        <taxon>Streptomycetaceae</taxon>
        <taxon>Streptomyces</taxon>
    </lineage>
</organism>
<evidence type="ECO:0000313" key="3">
    <source>
        <dbReference type="Proteomes" id="UP000501179"/>
    </source>
</evidence>
<dbReference type="KEGG" id="slia:HA039_14985"/>
<dbReference type="AlphaFoldDB" id="A0A6G9GZJ9"/>
<dbReference type="Gene3D" id="3.40.50.300">
    <property type="entry name" value="P-loop containing nucleotide triphosphate hydrolases"/>
    <property type="match status" value="1"/>
</dbReference>
<name>A0A6G9GZJ9_9ACTN</name>
<accession>A0A6G9GZJ9</accession>
<dbReference type="PANTHER" id="PTHR37291">
    <property type="entry name" value="5-METHYLCYTOSINE-SPECIFIC RESTRICTION ENZYME B"/>
    <property type="match status" value="1"/>
</dbReference>
<keyword evidence="3" id="KW-1185">Reference proteome</keyword>
<dbReference type="Pfam" id="PF07728">
    <property type="entry name" value="AAA_5"/>
    <property type="match status" value="1"/>
</dbReference>
<dbReference type="PANTHER" id="PTHR37291:SF1">
    <property type="entry name" value="TYPE IV METHYL-DIRECTED RESTRICTION ENZYME ECOKMCRB SUBUNIT"/>
    <property type="match status" value="1"/>
</dbReference>
<feature type="domain" description="AAA+ ATPase" evidence="1">
    <location>
        <begin position="288"/>
        <end position="448"/>
    </location>
</feature>
<dbReference type="RefSeq" id="WP_167029384.1">
    <property type="nucleotide sequence ID" value="NZ_CP050177.1"/>
</dbReference>
<dbReference type="CDD" id="cd00009">
    <property type="entry name" value="AAA"/>
    <property type="match status" value="1"/>
</dbReference>
<dbReference type="GO" id="GO:0005524">
    <property type="term" value="F:ATP binding"/>
    <property type="evidence" value="ECO:0007669"/>
    <property type="project" value="InterPro"/>
</dbReference>
<proteinExistence type="predicted"/>
<dbReference type="InterPro" id="IPR052934">
    <property type="entry name" value="Methyl-DNA_Rec/Restrict_Enz"/>
</dbReference>
<evidence type="ECO:0000259" key="1">
    <source>
        <dbReference type="SMART" id="SM00382"/>
    </source>
</evidence>
<dbReference type="GO" id="GO:0016887">
    <property type="term" value="F:ATP hydrolysis activity"/>
    <property type="evidence" value="ECO:0007669"/>
    <property type="project" value="InterPro"/>
</dbReference>
<dbReference type="InterPro" id="IPR011704">
    <property type="entry name" value="ATPase_dyneun-rel_AAA"/>
</dbReference>
<protein>
    <submittedName>
        <fullName evidence="2">AAA family ATPase</fullName>
    </submittedName>
</protein>
<gene>
    <name evidence="2" type="ORF">HA039_14985</name>
</gene>
<evidence type="ECO:0000313" key="2">
    <source>
        <dbReference type="EMBL" id="QIQ03469.1"/>
    </source>
</evidence>
<dbReference type="SMART" id="SM00382">
    <property type="entry name" value="AAA"/>
    <property type="match status" value="1"/>
</dbReference>
<dbReference type="EMBL" id="CP050177">
    <property type="protein sequence ID" value="QIQ03469.1"/>
    <property type="molecule type" value="Genomic_DNA"/>
</dbReference>
<dbReference type="Proteomes" id="UP000501179">
    <property type="component" value="Chromosome"/>
</dbReference>
<dbReference type="SUPFAM" id="SSF52540">
    <property type="entry name" value="P-loop containing nucleoside triphosphate hydrolases"/>
    <property type="match status" value="1"/>
</dbReference>